<dbReference type="GO" id="GO:0005509">
    <property type="term" value="F:calcium ion binding"/>
    <property type="evidence" value="ECO:0007669"/>
    <property type="project" value="InterPro"/>
</dbReference>
<comment type="caution">
    <text evidence="4">The sequence shown here is derived from an EMBL/GenBank/DDBJ whole genome shotgun (WGS) entry which is preliminary data.</text>
</comment>
<accession>A0A9W6ZM54</accession>
<dbReference type="SMART" id="SM00054">
    <property type="entry name" value="EFh"/>
    <property type="match status" value="3"/>
</dbReference>
<sequence length="208" mass="22638">MGNDIGKGANRMAIAAMANVTQFEKRELLALQRKFSDLAAREGNPNTITRAEFREALETVGVTESDTEILDRLFTMFDKTGDDQVNFREFIVGISPLITGDVVSKLNFSFELYDLDGTGQIRPNEMSFILSSMNATASYFGDPVMTSDQIESLVDDIFKTADASGTGTLSYSEYMAAVSEHPVLVSFITGAGTVGKGKPISNECIRSD</sequence>
<evidence type="ECO:0000256" key="2">
    <source>
        <dbReference type="ARBA" id="ARBA00022837"/>
    </source>
</evidence>
<feature type="domain" description="EF-hand" evidence="3">
    <location>
        <begin position="65"/>
        <end position="100"/>
    </location>
</feature>
<dbReference type="SUPFAM" id="SSF47473">
    <property type="entry name" value="EF-hand"/>
    <property type="match status" value="1"/>
</dbReference>
<evidence type="ECO:0000313" key="5">
    <source>
        <dbReference type="Proteomes" id="UP001165082"/>
    </source>
</evidence>
<dbReference type="InterPro" id="IPR011992">
    <property type="entry name" value="EF-hand-dom_pair"/>
</dbReference>
<keyword evidence="1" id="KW-0677">Repeat</keyword>
<dbReference type="InterPro" id="IPR018247">
    <property type="entry name" value="EF_Hand_1_Ca_BS"/>
</dbReference>
<dbReference type="PANTHER" id="PTHR23056:SF110">
    <property type="entry name" value="CALMODULIN"/>
    <property type="match status" value="1"/>
</dbReference>
<dbReference type="EMBL" id="BRXZ01006112">
    <property type="protein sequence ID" value="GMH55446.1"/>
    <property type="molecule type" value="Genomic_DNA"/>
</dbReference>
<dbReference type="GO" id="GO:0019722">
    <property type="term" value="P:calcium-mediated signaling"/>
    <property type="evidence" value="ECO:0007669"/>
    <property type="project" value="InterPro"/>
</dbReference>
<reference evidence="4" key="1">
    <citation type="submission" date="2022-07" db="EMBL/GenBank/DDBJ databases">
        <title>Genome analysis of Parmales, a sister group of diatoms, reveals the evolutionary specialization of diatoms from phago-mixotrophs to photoautotrophs.</title>
        <authorList>
            <person name="Ban H."/>
            <person name="Sato S."/>
            <person name="Yoshikawa S."/>
            <person name="Kazumasa Y."/>
            <person name="Nakamura Y."/>
            <person name="Ichinomiya M."/>
            <person name="Saitoh K."/>
            <person name="Sato N."/>
            <person name="Blanc-Mathieu R."/>
            <person name="Endo H."/>
            <person name="Kuwata A."/>
            <person name="Ogata H."/>
        </authorList>
    </citation>
    <scope>NUCLEOTIDE SEQUENCE</scope>
</reference>
<dbReference type="Gene3D" id="1.10.238.10">
    <property type="entry name" value="EF-hand"/>
    <property type="match status" value="1"/>
</dbReference>
<dbReference type="Pfam" id="PF13499">
    <property type="entry name" value="EF-hand_7"/>
    <property type="match status" value="1"/>
</dbReference>
<dbReference type="Pfam" id="PF13833">
    <property type="entry name" value="EF-hand_8"/>
    <property type="match status" value="1"/>
</dbReference>
<name>A0A9W6ZM54_9STRA</name>
<dbReference type="PANTHER" id="PTHR23056">
    <property type="entry name" value="CALCINEURIN B"/>
    <property type="match status" value="1"/>
</dbReference>
<dbReference type="InterPro" id="IPR045198">
    <property type="entry name" value="CNBL1-10"/>
</dbReference>
<dbReference type="PRINTS" id="PR00450">
    <property type="entry name" value="RECOVERIN"/>
</dbReference>
<protein>
    <recommendedName>
        <fullName evidence="3">EF-hand domain-containing protein</fullName>
    </recommendedName>
</protein>
<evidence type="ECO:0000313" key="4">
    <source>
        <dbReference type="EMBL" id="GMH55446.1"/>
    </source>
</evidence>
<organism evidence="4 5">
    <name type="scientific">Triparma retinervis</name>
    <dbReference type="NCBI Taxonomy" id="2557542"/>
    <lineage>
        <taxon>Eukaryota</taxon>
        <taxon>Sar</taxon>
        <taxon>Stramenopiles</taxon>
        <taxon>Ochrophyta</taxon>
        <taxon>Bolidophyceae</taxon>
        <taxon>Parmales</taxon>
        <taxon>Triparmaceae</taxon>
        <taxon>Triparma</taxon>
    </lineage>
</organism>
<dbReference type="PROSITE" id="PS00018">
    <property type="entry name" value="EF_HAND_1"/>
    <property type="match status" value="1"/>
</dbReference>
<feature type="domain" description="EF-hand" evidence="3">
    <location>
        <begin position="101"/>
        <end position="136"/>
    </location>
</feature>
<dbReference type="GO" id="GO:0019900">
    <property type="term" value="F:kinase binding"/>
    <property type="evidence" value="ECO:0007669"/>
    <property type="project" value="InterPro"/>
</dbReference>
<feature type="domain" description="EF-hand" evidence="3">
    <location>
        <begin position="149"/>
        <end position="184"/>
    </location>
</feature>
<keyword evidence="2" id="KW-0106">Calcium</keyword>
<gene>
    <name evidence="4" type="ORF">TrRE_jg11031</name>
</gene>
<evidence type="ECO:0000256" key="1">
    <source>
        <dbReference type="ARBA" id="ARBA00022737"/>
    </source>
</evidence>
<dbReference type="AlphaFoldDB" id="A0A9W6ZM54"/>
<proteinExistence type="predicted"/>
<dbReference type="Proteomes" id="UP001165082">
    <property type="component" value="Unassembled WGS sequence"/>
</dbReference>
<dbReference type="PROSITE" id="PS50222">
    <property type="entry name" value="EF_HAND_2"/>
    <property type="match status" value="3"/>
</dbReference>
<evidence type="ECO:0000259" key="3">
    <source>
        <dbReference type="PROSITE" id="PS50222"/>
    </source>
</evidence>
<dbReference type="InterPro" id="IPR002048">
    <property type="entry name" value="EF_hand_dom"/>
</dbReference>
<keyword evidence="5" id="KW-1185">Reference proteome</keyword>
<dbReference type="CDD" id="cd00051">
    <property type="entry name" value="EFh"/>
    <property type="match status" value="1"/>
</dbReference>
<dbReference type="OrthoDB" id="191686at2759"/>